<organism evidence="1 2">
    <name type="scientific">Moesziomyces aphidis</name>
    <name type="common">Pseudozyma aphidis</name>
    <dbReference type="NCBI Taxonomy" id="84754"/>
    <lineage>
        <taxon>Eukaryota</taxon>
        <taxon>Fungi</taxon>
        <taxon>Dikarya</taxon>
        <taxon>Basidiomycota</taxon>
        <taxon>Ustilaginomycotina</taxon>
        <taxon>Ustilaginomycetes</taxon>
        <taxon>Ustilaginales</taxon>
        <taxon>Ustilaginaceae</taxon>
        <taxon>Moesziomyces</taxon>
    </lineage>
</organism>
<reference evidence="1 2" key="1">
    <citation type="journal article" date="2014" name="Genome Announc.">
        <title>Genome sequence of the basidiomycetous fungus Pseudozyma aphidis DSM70725, an efficient producer of biosurfactant mannosylerythritol lipids.</title>
        <authorList>
            <person name="Lorenz S."/>
            <person name="Guenther M."/>
            <person name="Grumaz C."/>
            <person name="Rupp S."/>
            <person name="Zibek S."/>
            <person name="Sohn K."/>
        </authorList>
    </citation>
    <scope>NUCLEOTIDE SEQUENCE [LARGE SCALE GENOMIC DNA]</scope>
    <source>
        <strain evidence="2">ATCC 32657 / CBS 517.83 / DSM 70725 / JCM 10318 / NBRC 10182 / NRRL Y-7954 / St-0401</strain>
    </source>
</reference>
<evidence type="ECO:0000313" key="1">
    <source>
        <dbReference type="EMBL" id="ETS63266.1"/>
    </source>
</evidence>
<proteinExistence type="predicted"/>
<keyword evidence="2" id="KW-1185">Reference proteome</keyword>
<dbReference type="AlphaFoldDB" id="W3VR78"/>
<evidence type="ECO:0000313" key="2">
    <source>
        <dbReference type="Proteomes" id="UP000019462"/>
    </source>
</evidence>
<dbReference type="HOGENOM" id="CLU_2347605_0_0_1"/>
<accession>W3VR78</accession>
<sequence>MYSAPVSCPIEALSLFRLSEFVYLKRRRRLLFLVPRAGIPILPFTLHHQSHFLIADPTFRPLHFTTAILAHLFAPVAQVVGPPATLFLAEARTAQID</sequence>
<dbReference type="EMBL" id="AWNI01000008">
    <property type="protein sequence ID" value="ETS63266.1"/>
    <property type="molecule type" value="Genomic_DNA"/>
</dbReference>
<name>W3VR78_MOEAP</name>
<dbReference type="Proteomes" id="UP000019462">
    <property type="component" value="Unassembled WGS sequence"/>
</dbReference>
<protein>
    <submittedName>
        <fullName evidence="1">Uncharacterized protein</fullName>
    </submittedName>
</protein>
<gene>
    <name evidence="1" type="ORF">PaG_01541</name>
</gene>
<comment type="caution">
    <text evidence="1">The sequence shown here is derived from an EMBL/GenBank/DDBJ whole genome shotgun (WGS) entry which is preliminary data.</text>
</comment>